<dbReference type="Proteomes" id="UP001301769">
    <property type="component" value="Unassembled WGS sequence"/>
</dbReference>
<reference evidence="3" key="2">
    <citation type="submission" date="2023-05" db="EMBL/GenBank/DDBJ databases">
        <authorList>
            <consortium name="Lawrence Berkeley National Laboratory"/>
            <person name="Steindorff A."/>
            <person name="Hensen N."/>
            <person name="Bonometti L."/>
            <person name="Westerberg I."/>
            <person name="Brannstrom I.O."/>
            <person name="Guillou S."/>
            <person name="Cros-Aarteil S."/>
            <person name="Calhoun S."/>
            <person name="Haridas S."/>
            <person name="Kuo A."/>
            <person name="Mondo S."/>
            <person name="Pangilinan J."/>
            <person name="Riley R."/>
            <person name="Labutti K."/>
            <person name="Andreopoulos B."/>
            <person name="Lipzen A."/>
            <person name="Chen C."/>
            <person name="Yanf M."/>
            <person name="Daum C."/>
            <person name="Ng V."/>
            <person name="Clum A."/>
            <person name="Ohm R."/>
            <person name="Martin F."/>
            <person name="Silar P."/>
            <person name="Natvig D."/>
            <person name="Lalanne C."/>
            <person name="Gautier V."/>
            <person name="Ament-Velasquez S.L."/>
            <person name="Kruys A."/>
            <person name="Hutchinson M.I."/>
            <person name="Powell A.J."/>
            <person name="Barry K."/>
            <person name="Miller A.N."/>
            <person name="Grigoriev I.V."/>
            <person name="Debuchy R."/>
            <person name="Gladieux P."/>
            <person name="Thoren M.H."/>
            <person name="Johannesson H."/>
        </authorList>
    </citation>
    <scope>NUCLEOTIDE SEQUENCE</scope>
    <source>
        <strain evidence="3">PSN293</strain>
    </source>
</reference>
<feature type="compositionally biased region" description="Basic and acidic residues" evidence="1">
    <location>
        <begin position="966"/>
        <end position="989"/>
    </location>
</feature>
<feature type="compositionally biased region" description="Polar residues" evidence="1">
    <location>
        <begin position="46"/>
        <end position="56"/>
    </location>
</feature>
<reference evidence="3" key="1">
    <citation type="journal article" date="2023" name="Mol. Phylogenet. Evol.">
        <title>Genome-scale phylogeny and comparative genomics of the fungal order Sordariales.</title>
        <authorList>
            <person name="Hensen N."/>
            <person name="Bonometti L."/>
            <person name="Westerberg I."/>
            <person name="Brannstrom I.O."/>
            <person name="Guillou S."/>
            <person name="Cros-Aarteil S."/>
            <person name="Calhoun S."/>
            <person name="Haridas S."/>
            <person name="Kuo A."/>
            <person name="Mondo S."/>
            <person name="Pangilinan J."/>
            <person name="Riley R."/>
            <person name="LaButti K."/>
            <person name="Andreopoulos B."/>
            <person name="Lipzen A."/>
            <person name="Chen C."/>
            <person name="Yan M."/>
            <person name="Daum C."/>
            <person name="Ng V."/>
            <person name="Clum A."/>
            <person name="Steindorff A."/>
            <person name="Ohm R.A."/>
            <person name="Martin F."/>
            <person name="Silar P."/>
            <person name="Natvig D.O."/>
            <person name="Lalanne C."/>
            <person name="Gautier V."/>
            <person name="Ament-Velasquez S.L."/>
            <person name="Kruys A."/>
            <person name="Hutchinson M.I."/>
            <person name="Powell A.J."/>
            <person name="Barry K."/>
            <person name="Miller A.N."/>
            <person name="Grigoriev I.V."/>
            <person name="Debuchy R."/>
            <person name="Gladieux P."/>
            <person name="Hiltunen Thoren M."/>
            <person name="Johannesson H."/>
        </authorList>
    </citation>
    <scope>NUCLEOTIDE SEQUENCE</scope>
    <source>
        <strain evidence="3">PSN293</strain>
    </source>
</reference>
<feature type="region of interest" description="Disordered" evidence="1">
    <location>
        <begin position="284"/>
        <end position="353"/>
    </location>
</feature>
<accession>A0AAN6Y2I9</accession>
<sequence>MKEANMDSKKMHPSSLLEDEFAWVGPSPSPVPRPISPLSCGGEGPGTTTIASSSRHVSNHDREQEQPLSCVTRETAHEDCARHRFIVWAAVKRNSSKRMPASDRLKCPLFKCAQQFQDHESMLRHLAGCKHLASGEYLCHEHMRVEHFDDVKCKKCLGHPSKRRKMLSMAKSFFHSLGHKSKKTSHANTLGLDADNISLMPPSYDSLGITPLNGDNPSELPSTEILEIDSVEVSNIAAPTLTTTDGLIDPQALLVPVLPSLPELDSTGLSNEAYMQWQSSTSLSTDLYSPGGLEDGSSRHSNPKPTLQVNTYGLHGRRHVPRPAPRPEPPRSKGLSPSSSVRSTASTDTNASAASNITATSGVSSLVSPSSNWSGVWSMGSGMNTNLTTPIEGLLADDVFAEAMNNYDETCPDYLHNFFSELPAELPADLSNTKIAEPMMVDSLIGLAIPAPVNFAYDADIVLTDASTDLIDLDEPEIEPSNVCCSEVKTMVESAWDALQEHIVSSMVKVQHVADNPLAAQLRTMSTKTIAAIGLETLRKLLTGGQPSSAGDTLCFIHLIYAFSLVVHEQGASHRANELFLRSLSYTHTLPHNDRNFFSQLVYAIWQPPDITQAAIRTHLATDTNGFMVQSPSSKGKSPDLGTKGTDALLIAARNFLDELESSLVLGPTPDSLDIQTSMLFSKHLQDSPSASVHQAFAITVTYVSSQLIDAFSDARGLKSNINKIIQRVKTGEICSVRRVEIELLNAGKGCMPPRRFFDDFIPQVRDMCDPIYQQHDAGTSRRNDYHCLGITLIGTIMPEFDFSPATNSTNHSLDEDLDVNFDEYFNKFTPDCKAESELTFAGMGSELDRLLGVSEVRNGLQIPLVFTTPPDSGNSSGASQSSSPATANNGQRQSDSAPAESLTDQYTNGQKVEAYSRCELCDYRPKGDPQWFKGSMAKHKKLQHSTAPPKIYKCPYPGCTSQYKNRPDNLKQHQTEKNHWVDGEEGTQRRPSKRKKLETEQD</sequence>
<name>A0AAN6Y2I9_9PEZI</name>
<dbReference type="AlphaFoldDB" id="A0AAN6Y2I9"/>
<feature type="region of interest" description="Disordered" evidence="1">
    <location>
        <begin position="865"/>
        <end position="909"/>
    </location>
</feature>
<feature type="region of interest" description="Disordered" evidence="1">
    <location>
        <begin position="1"/>
        <end position="68"/>
    </location>
</feature>
<gene>
    <name evidence="3" type="ORF">QBC37DRAFT_446553</name>
</gene>
<evidence type="ECO:0000313" key="4">
    <source>
        <dbReference type="Proteomes" id="UP001301769"/>
    </source>
</evidence>
<feature type="compositionally biased region" description="Low complexity" evidence="1">
    <location>
        <begin position="336"/>
        <end position="353"/>
    </location>
</feature>
<proteinExistence type="predicted"/>
<evidence type="ECO:0000259" key="2">
    <source>
        <dbReference type="PROSITE" id="PS00028"/>
    </source>
</evidence>
<feature type="compositionally biased region" description="Low complexity" evidence="1">
    <location>
        <begin position="873"/>
        <end position="884"/>
    </location>
</feature>
<dbReference type="InterPro" id="IPR013087">
    <property type="entry name" value="Znf_C2H2_type"/>
</dbReference>
<evidence type="ECO:0000256" key="1">
    <source>
        <dbReference type="SAM" id="MobiDB-lite"/>
    </source>
</evidence>
<feature type="domain" description="C2H2-type" evidence="2">
    <location>
        <begin position="107"/>
        <end position="131"/>
    </location>
</feature>
<dbReference type="SMART" id="SM00355">
    <property type="entry name" value="ZnF_C2H2"/>
    <property type="match status" value="2"/>
</dbReference>
<feature type="region of interest" description="Disordered" evidence="1">
    <location>
        <begin position="965"/>
        <end position="1003"/>
    </location>
</feature>
<feature type="compositionally biased region" description="Polar residues" evidence="1">
    <location>
        <begin position="299"/>
        <end position="311"/>
    </location>
</feature>
<dbReference type="EMBL" id="MU858153">
    <property type="protein sequence ID" value="KAK4211274.1"/>
    <property type="molecule type" value="Genomic_DNA"/>
</dbReference>
<evidence type="ECO:0000313" key="3">
    <source>
        <dbReference type="EMBL" id="KAK4211274.1"/>
    </source>
</evidence>
<comment type="caution">
    <text evidence="3">The sequence shown here is derived from an EMBL/GenBank/DDBJ whole genome shotgun (WGS) entry which is preliminary data.</text>
</comment>
<organism evidence="3 4">
    <name type="scientific">Rhypophila decipiens</name>
    <dbReference type="NCBI Taxonomy" id="261697"/>
    <lineage>
        <taxon>Eukaryota</taxon>
        <taxon>Fungi</taxon>
        <taxon>Dikarya</taxon>
        <taxon>Ascomycota</taxon>
        <taxon>Pezizomycotina</taxon>
        <taxon>Sordariomycetes</taxon>
        <taxon>Sordariomycetidae</taxon>
        <taxon>Sordariales</taxon>
        <taxon>Naviculisporaceae</taxon>
        <taxon>Rhypophila</taxon>
    </lineage>
</organism>
<dbReference type="PROSITE" id="PS00028">
    <property type="entry name" value="ZINC_FINGER_C2H2_1"/>
    <property type="match status" value="1"/>
</dbReference>
<feature type="compositionally biased region" description="Basic and acidic residues" evidence="1">
    <location>
        <begin position="1"/>
        <end position="10"/>
    </location>
</feature>
<feature type="compositionally biased region" description="Polar residues" evidence="1">
    <location>
        <begin position="885"/>
        <end position="909"/>
    </location>
</feature>
<protein>
    <recommendedName>
        <fullName evidence="2">C2H2-type domain-containing protein</fullName>
    </recommendedName>
</protein>
<keyword evidence="4" id="KW-1185">Reference proteome</keyword>